<evidence type="ECO:0000256" key="1">
    <source>
        <dbReference type="RuleBase" id="RU362114"/>
    </source>
</evidence>
<comment type="caution">
    <text evidence="3">The sequence shown here is derived from an EMBL/GenBank/DDBJ whole genome shotgun (WGS) entry which is preliminary data.</text>
</comment>
<dbReference type="PANTHER" id="PTHR45740:SF2">
    <property type="entry name" value="POLY [ADP-RIBOSE] POLYMERASE"/>
    <property type="match status" value="1"/>
</dbReference>
<keyword evidence="1" id="KW-0808">Transferase</keyword>
<protein>
    <recommendedName>
        <fullName evidence="1">Poly [ADP-ribose] polymerase</fullName>
        <shortName evidence="1">PARP</shortName>
        <ecNumber evidence="1">2.4.2.-</ecNumber>
    </recommendedName>
</protein>
<dbReference type="InterPro" id="IPR039399">
    <property type="entry name" value="Deltex_C_sf"/>
</dbReference>
<dbReference type="Pfam" id="PF18102">
    <property type="entry name" value="DTC"/>
    <property type="match status" value="1"/>
</dbReference>
<feature type="domain" description="PARP catalytic" evidence="2">
    <location>
        <begin position="12"/>
        <end position="253"/>
    </location>
</feature>
<dbReference type="Gene3D" id="3.90.228.10">
    <property type="match status" value="1"/>
</dbReference>
<name>A0AAD5XI28_9FUNG</name>
<dbReference type="InterPro" id="IPR051712">
    <property type="entry name" value="ARTD-AVP"/>
</dbReference>
<dbReference type="GO" id="GO:0005634">
    <property type="term" value="C:nucleus"/>
    <property type="evidence" value="ECO:0007669"/>
    <property type="project" value="TreeGrafter"/>
</dbReference>
<dbReference type="Gene3D" id="3.30.390.130">
    <property type="match status" value="1"/>
</dbReference>
<dbReference type="SUPFAM" id="SSF56399">
    <property type="entry name" value="ADP-ribosylation"/>
    <property type="match status" value="1"/>
</dbReference>
<evidence type="ECO:0000313" key="4">
    <source>
        <dbReference type="Proteomes" id="UP001211907"/>
    </source>
</evidence>
<keyword evidence="1" id="KW-0328">Glycosyltransferase</keyword>
<dbReference type="GO" id="GO:1990404">
    <property type="term" value="F:NAD+-protein mono-ADP-ribosyltransferase activity"/>
    <property type="evidence" value="ECO:0007669"/>
    <property type="project" value="TreeGrafter"/>
</dbReference>
<accession>A0AAD5XI28</accession>
<dbReference type="Proteomes" id="UP001211907">
    <property type="component" value="Unassembled WGS sequence"/>
</dbReference>
<keyword evidence="4" id="KW-1185">Reference proteome</keyword>
<reference evidence="3" key="1">
    <citation type="submission" date="2020-05" db="EMBL/GenBank/DDBJ databases">
        <title>Phylogenomic resolution of chytrid fungi.</title>
        <authorList>
            <person name="Stajich J.E."/>
            <person name="Amses K."/>
            <person name="Simmons R."/>
            <person name="Seto K."/>
            <person name="Myers J."/>
            <person name="Bonds A."/>
            <person name="Quandt C.A."/>
            <person name="Barry K."/>
            <person name="Liu P."/>
            <person name="Grigoriev I."/>
            <person name="Longcore J.E."/>
            <person name="James T.Y."/>
        </authorList>
    </citation>
    <scope>NUCLEOTIDE SEQUENCE</scope>
    <source>
        <strain evidence="3">JEL0513</strain>
    </source>
</reference>
<gene>
    <name evidence="3" type="primary">DTX3L_2</name>
    <name evidence="3" type="ORF">HK100_008136</name>
</gene>
<dbReference type="InterPro" id="IPR012317">
    <property type="entry name" value="Poly(ADP-ribose)pol_cat_dom"/>
</dbReference>
<dbReference type="Pfam" id="PF00644">
    <property type="entry name" value="PARP"/>
    <property type="match status" value="1"/>
</dbReference>
<evidence type="ECO:0000313" key="3">
    <source>
        <dbReference type="EMBL" id="KAJ3130310.1"/>
    </source>
</evidence>
<dbReference type="InterPro" id="IPR039396">
    <property type="entry name" value="Deltex_C"/>
</dbReference>
<proteinExistence type="predicted"/>
<dbReference type="PROSITE" id="PS51059">
    <property type="entry name" value="PARP_CATALYTIC"/>
    <property type="match status" value="1"/>
</dbReference>
<dbReference type="AlphaFoldDB" id="A0AAD5XI28"/>
<sequence length="459" mass="51486">MNSPPVPPDYNDSMADAHAHPSLPYIRKCVSTQSAEFKVISRLLQESGVQQKIQIDRIANPTLYSQFCARRVELLKIKSRDEVTLQACGLSPEEISFRLGHASATIPEYSDNCALLFHCTKTNVDAVLREGLDNRKANMGSLGSGIYFSDNAAFSMQYDSFQTVLIFQVLLGDCLNIHANRTLRAATREPEKNATQKRSKYDLFFDSIAVPSQYVIFNSSQCFPLYAITYESKTPFSNQISSVPEFAWTNESLFLATVQAWKFDSRQIFAEISQECSTTAVVHTILSCEACQVCDFGPAEWIKLRCKHSFRLCLACRSEIQMSGKTLSGVSHTWVKCKWCGALDGCELGNAFNCGKMNSAILILKKVPGYGTSTIAINYVINGFKRRAYLPSNTEGRAILKMLAIAWDRRLTFKTGVNGQLEFNIEHKTCMTGNRELNGYPDVFYLSRVKSQMQNFGIF</sequence>
<keyword evidence="1" id="KW-0520">NAD</keyword>
<dbReference type="PANTHER" id="PTHR45740">
    <property type="entry name" value="POLY [ADP-RIBOSE] POLYMERASE"/>
    <property type="match status" value="1"/>
</dbReference>
<dbReference type="EMBL" id="JADGJH010000391">
    <property type="protein sequence ID" value="KAJ3130310.1"/>
    <property type="molecule type" value="Genomic_DNA"/>
</dbReference>
<dbReference type="GO" id="GO:0003950">
    <property type="term" value="F:NAD+ poly-ADP-ribosyltransferase activity"/>
    <property type="evidence" value="ECO:0007669"/>
    <property type="project" value="UniProtKB-UniRule"/>
</dbReference>
<evidence type="ECO:0000259" key="2">
    <source>
        <dbReference type="PROSITE" id="PS51059"/>
    </source>
</evidence>
<organism evidence="3 4">
    <name type="scientific">Physocladia obscura</name>
    <dbReference type="NCBI Taxonomy" id="109957"/>
    <lineage>
        <taxon>Eukaryota</taxon>
        <taxon>Fungi</taxon>
        <taxon>Fungi incertae sedis</taxon>
        <taxon>Chytridiomycota</taxon>
        <taxon>Chytridiomycota incertae sedis</taxon>
        <taxon>Chytridiomycetes</taxon>
        <taxon>Chytridiales</taxon>
        <taxon>Chytriomycetaceae</taxon>
        <taxon>Physocladia</taxon>
    </lineage>
</organism>
<dbReference type="EC" id="2.4.2.-" evidence="1"/>